<proteinExistence type="predicted"/>
<dbReference type="SMART" id="SM00184">
    <property type="entry name" value="RING"/>
    <property type="match status" value="1"/>
</dbReference>
<evidence type="ECO:0000313" key="6">
    <source>
        <dbReference type="EMBL" id="QHT19914.1"/>
    </source>
</evidence>
<feature type="domain" description="RING-type" evidence="5">
    <location>
        <begin position="186"/>
        <end position="234"/>
    </location>
</feature>
<evidence type="ECO:0000256" key="4">
    <source>
        <dbReference type="SAM" id="MobiDB-lite"/>
    </source>
</evidence>
<dbReference type="Pfam" id="PF00097">
    <property type="entry name" value="zf-C3HC4"/>
    <property type="match status" value="1"/>
</dbReference>
<dbReference type="EMBL" id="MN739670">
    <property type="protein sequence ID" value="QHT19914.1"/>
    <property type="molecule type" value="Genomic_DNA"/>
</dbReference>
<protein>
    <recommendedName>
        <fullName evidence="5">RING-type domain-containing protein</fullName>
    </recommendedName>
</protein>
<dbReference type="InterPro" id="IPR013083">
    <property type="entry name" value="Znf_RING/FYVE/PHD"/>
</dbReference>
<keyword evidence="2" id="KW-0863">Zinc-finger</keyword>
<dbReference type="InterPro" id="IPR001841">
    <property type="entry name" value="Znf_RING"/>
</dbReference>
<reference evidence="6" key="1">
    <citation type="journal article" date="2020" name="Nature">
        <title>Giant virus diversity and host interactions through global metagenomics.</title>
        <authorList>
            <person name="Schulz F."/>
            <person name="Roux S."/>
            <person name="Paez-Espino D."/>
            <person name="Jungbluth S."/>
            <person name="Walsh D.A."/>
            <person name="Denef V.J."/>
            <person name="McMahon K.D."/>
            <person name="Konstantinidis K.T."/>
            <person name="Eloe-Fadrosh E.A."/>
            <person name="Kyrpides N.C."/>
            <person name="Woyke T."/>
        </authorList>
    </citation>
    <scope>NUCLEOTIDE SEQUENCE</scope>
    <source>
        <strain evidence="6">GVMAG-M-3300023174-5</strain>
    </source>
</reference>
<keyword evidence="3" id="KW-0862">Zinc</keyword>
<organism evidence="6">
    <name type="scientific">viral metagenome</name>
    <dbReference type="NCBI Taxonomy" id="1070528"/>
    <lineage>
        <taxon>unclassified sequences</taxon>
        <taxon>metagenomes</taxon>
        <taxon>organismal metagenomes</taxon>
    </lineage>
</organism>
<dbReference type="PROSITE" id="PS50089">
    <property type="entry name" value="ZF_RING_2"/>
    <property type="match status" value="1"/>
</dbReference>
<dbReference type="InterPro" id="IPR018957">
    <property type="entry name" value="Znf_C3HC4_RING-type"/>
</dbReference>
<accession>A0A6C0DTI6</accession>
<sequence>MNSISKTRSGKLYGVQVEHEKIKSKRCCSYCWKPGHNISKCKDPKLDELEKKAREASIFGDCIVDGTSKFLKVWLKTLTNIELRALGYKFYSIENFKLKYNSGIETYIKNLALEFSLDEVPWPLPEKLNNISEETFCEFYELLLANTHEIWHDYFKQIIIIHRPSARRFDIEANFNSRKKSKDSSCPICLSDKIKCKNIVTTNCNHEFCGDCFGNYLQSVKADITKTPTCAYCRDKITTIDVKDKVLEKRYKNEFCRAPLARVEDPILTPNGTFMHSSQSQSQSHSHSQNENPNENSNLNMLISVVYHFVQFIPA</sequence>
<feature type="region of interest" description="Disordered" evidence="4">
    <location>
        <begin position="271"/>
        <end position="295"/>
    </location>
</feature>
<keyword evidence="1" id="KW-0479">Metal-binding</keyword>
<evidence type="ECO:0000256" key="2">
    <source>
        <dbReference type="ARBA" id="ARBA00022771"/>
    </source>
</evidence>
<feature type="compositionally biased region" description="Low complexity" evidence="4">
    <location>
        <begin position="276"/>
        <end position="295"/>
    </location>
</feature>
<dbReference type="Gene3D" id="3.30.40.10">
    <property type="entry name" value="Zinc/RING finger domain, C3HC4 (zinc finger)"/>
    <property type="match status" value="1"/>
</dbReference>
<dbReference type="AlphaFoldDB" id="A0A6C0DTI6"/>
<dbReference type="GO" id="GO:0008270">
    <property type="term" value="F:zinc ion binding"/>
    <property type="evidence" value="ECO:0007669"/>
    <property type="project" value="UniProtKB-KW"/>
</dbReference>
<evidence type="ECO:0000256" key="1">
    <source>
        <dbReference type="ARBA" id="ARBA00022723"/>
    </source>
</evidence>
<name>A0A6C0DTI6_9ZZZZ</name>
<dbReference type="SUPFAM" id="SSF57850">
    <property type="entry name" value="RING/U-box"/>
    <property type="match status" value="1"/>
</dbReference>
<evidence type="ECO:0000256" key="3">
    <source>
        <dbReference type="ARBA" id="ARBA00022833"/>
    </source>
</evidence>
<evidence type="ECO:0000259" key="5">
    <source>
        <dbReference type="PROSITE" id="PS50089"/>
    </source>
</evidence>